<organism evidence="1 2">
    <name type="scientific">Candidatus Epulonipiscium fishelsonii</name>
    <dbReference type="NCBI Taxonomy" id="77094"/>
    <lineage>
        <taxon>Bacteria</taxon>
        <taxon>Bacillati</taxon>
        <taxon>Bacillota</taxon>
        <taxon>Clostridia</taxon>
        <taxon>Lachnospirales</taxon>
        <taxon>Lachnospiraceae</taxon>
        <taxon>Candidatus Epulonipiscium</taxon>
    </lineage>
</organism>
<protein>
    <submittedName>
        <fullName evidence="1">Nitrate ABC transporter substrate-binding protein</fullName>
    </submittedName>
</protein>
<keyword evidence="2" id="KW-1185">Reference proteome</keyword>
<evidence type="ECO:0000313" key="1">
    <source>
        <dbReference type="EMBL" id="ONI42043.1"/>
    </source>
</evidence>
<name>A0ACC8XEZ5_9FIRM</name>
<dbReference type="EMBL" id="LJHD01000198">
    <property type="protein sequence ID" value="ONI42043.1"/>
    <property type="molecule type" value="Genomic_DNA"/>
</dbReference>
<sequence length="333" mass="36257">MVKFKMIMILSSAIFLMVGCSGKNDNGLTEIELAEVTHSIFYAPQYVAIENGYFAEEGLEIDLVGAQGADLTMAALLAGDVQIGLMGPEASIYVYNQGSKDLAVSFAQLTQRDGSFLVGREPDPDFDFSDLAGKEILGGRAGGVPLMTLEYIIKENGVEIGKGENQANVRTDVEFNAMAGAFIAGEGEYVTLFEPIPTNMENKGTGYILASVGEESGILPYTAYAALDSYIAENEDIIQGFTNAVYKGQQFVHEQSAQTIAEIIAPHFTELELDDLTTVVQRYKDIGAWSETPYLTEEAFNKLMDIMEIGGELEKEADYDAIVNNKFAIEAIY</sequence>
<proteinExistence type="predicted"/>
<accession>A0ACC8XEZ5</accession>
<evidence type="ECO:0000313" key="2">
    <source>
        <dbReference type="Proteomes" id="UP000188637"/>
    </source>
</evidence>
<dbReference type="Proteomes" id="UP000188637">
    <property type="component" value="Unassembled WGS sequence"/>
</dbReference>
<comment type="caution">
    <text evidence="1">The sequence shown here is derived from an EMBL/GenBank/DDBJ whole genome shotgun (WGS) entry which is preliminary data.</text>
</comment>
<gene>
    <name evidence="1" type="ORF">AN640_07655</name>
</gene>
<reference evidence="1" key="1">
    <citation type="submission" date="2016-08" db="EMBL/GenBank/DDBJ databases">
        <authorList>
            <person name="Ngugi D.K."/>
            <person name="Miyake S."/>
            <person name="Stingl U."/>
        </authorList>
    </citation>
    <scope>NUCLEOTIDE SEQUENCE</scope>
    <source>
        <strain evidence="1">SCG-D08WGA-EpuloA1</strain>
    </source>
</reference>